<accession>A0ABT6H6E9</accession>
<gene>
    <name evidence="1" type="ORF">P6P90_09955</name>
</gene>
<sequence>MTIANVILPNSKNMTSFIQSLLLRATDSYIYPTPQNIEWYKKSPELFIPTRNKYKLNLDYDFSNYKMCVQTEGQTDVLVIIMEPKQFRKLNLSTTGISKRTTIPTPVLRYCKDTVKRNKVAFCLYATDGEATAMIFMPEDTSTALRFAQ</sequence>
<organism evidence="1 2">
    <name type="scientific">Ectobacillus antri</name>
    <dbReference type="NCBI Taxonomy" id="2486280"/>
    <lineage>
        <taxon>Bacteria</taxon>
        <taxon>Bacillati</taxon>
        <taxon>Bacillota</taxon>
        <taxon>Bacilli</taxon>
        <taxon>Bacillales</taxon>
        <taxon>Bacillaceae</taxon>
        <taxon>Ectobacillus</taxon>
    </lineage>
</organism>
<dbReference type="Proteomes" id="UP001218246">
    <property type="component" value="Unassembled WGS sequence"/>
</dbReference>
<evidence type="ECO:0000313" key="2">
    <source>
        <dbReference type="Proteomes" id="UP001218246"/>
    </source>
</evidence>
<dbReference type="RefSeq" id="WP_124563072.1">
    <property type="nucleotide sequence ID" value="NZ_JARRRY010000004.1"/>
</dbReference>
<dbReference type="EMBL" id="JARULN010000007">
    <property type="protein sequence ID" value="MDG5754294.1"/>
    <property type="molecule type" value="Genomic_DNA"/>
</dbReference>
<comment type="caution">
    <text evidence="1">The sequence shown here is derived from an EMBL/GenBank/DDBJ whole genome shotgun (WGS) entry which is preliminary data.</text>
</comment>
<proteinExistence type="predicted"/>
<reference evidence="1 2" key="1">
    <citation type="submission" date="2023-04" db="EMBL/GenBank/DDBJ databases">
        <title>Ectobacillus antri isolated from activated sludge.</title>
        <authorList>
            <person name="Yan P."/>
            <person name="Liu X."/>
        </authorList>
    </citation>
    <scope>NUCLEOTIDE SEQUENCE [LARGE SCALE GENOMIC DNA]</scope>
    <source>
        <strain evidence="1 2">C18H</strain>
    </source>
</reference>
<name>A0ABT6H6E9_9BACI</name>
<evidence type="ECO:0000313" key="1">
    <source>
        <dbReference type="EMBL" id="MDG5754294.1"/>
    </source>
</evidence>
<protein>
    <submittedName>
        <fullName evidence="1">Uncharacterized protein</fullName>
    </submittedName>
</protein>
<keyword evidence="2" id="KW-1185">Reference proteome</keyword>